<evidence type="ECO:0000256" key="2">
    <source>
        <dbReference type="ARBA" id="ARBA00022448"/>
    </source>
</evidence>
<gene>
    <name evidence="9" type="ORF">PCC79_14890</name>
</gene>
<evidence type="ECO:0000256" key="5">
    <source>
        <dbReference type="ARBA" id="ARBA00022989"/>
    </source>
</evidence>
<dbReference type="InterPro" id="IPR035906">
    <property type="entry name" value="MetI-like_sf"/>
</dbReference>
<accession>A0ABZ3C7E9</accession>
<feature type="transmembrane region" description="Helical" evidence="7">
    <location>
        <begin position="69"/>
        <end position="93"/>
    </location>
</feature>
<dbReference type="Proteomes" id="UP001434337">
    <property type="component" value="Chromosome"/>
</dbReference>
<reference evidence="9 10" key="1">
    <citation type="journal article" date="2023" name="Environ Microbiome">
        <title>A coral-associated actinobacterium mitigates coral bleaching under heat stress.</title>
        <authorList>
            <person name="Li J."/>
            <person name="Zou Y."/>
            <person name="Li Q."/>
            <person name="Zhang J."/>
            <person name="Bourne D.G."/>
            <person name="Lyu Y."/>
            <person name="Liu C."/>
            <person name="Zhang S."/>
        </authorList>
    </citation>
    <scope>NUCLEOTIDE SEQUENCE [LARGE SCALE GENOMIC DNA]</scope>
    <source>
        <strain evidence="9 10">SCSIO 13291</strain>
    </source>
</reference>
<dbReference type="InterPro" id="IPR050901">
    <property type="entry name" value="BP-dep_ABC_trans_perm"/>
</dbReference>
<dbReference type="Pfam" id="PF00528">
    <property type="entry name" value="BPD_transp_1"/>
    <property type="match status" value="1"/>
</dbReference>
<evidence type="ECO:0000313" key="9">
    <source>
        <dbReference type="EMBL" id="WZW98156.1"/>
    </source>
</evidence>
<comment type="subcellular location">
    <subcellularLocation>
        <location evidence="1 7">Cell membrane</location>
        <topology evidence="1 7">Multi-pass membrane protein</topology>
    </subcellularLocation>
</comment>
<evidence type="ECO:0000256" key="1">
    <source>
        <dbReference type="ARBA" id="ARBA00004651"/>
    </source>
</evidence>
<dbReference type="RefSeq" id="WP_342372282.1">
    <property type="nucleotide sequence ID" value="NZ_CP115965.1"/>
</dbReference>
<evidence type="ECO:0000256" key="7">
    <source>
        <dbReference type="RuleBase" id="RU363032"/>
    </source>
</evidence>
<dbReference type="SUPFAM" id="SSF161098">
    <property type="entry name" value="MetI-like"/>
    <property type="match status" value="1"/>
</dbReference>
<feature type="transmembrane region" description="Helical" evidence="7">
    <location>
        <begin position="182"/>
        <end position="207"/>
    </location>
</feature>
<keyword evidence="10" id="KW-1185">Reference proteome</keyword>
<keyword evidence="2 7" id="KW-0813">Transport</keyword>
<keyword evidence="5 7" id="KW-1133">Transmembrane helix</keyword>
<evidence type="ECO:0000256" key="3">
    <source>
        <dbReference type="ARBA" id="ARBA00022475"/>
    </source>
</evidence>
<sequence>MRARGARGVWLTLGGLALAAVFAMPYVIMLLGSLRTSQDNKTSPPSFWPRQWQWDTYAQILSDGRFLNWLGSSVIVAAASTLIVIVVAIPAAYITARTRFPGRMVFLFVVLITQMFAPTSLVVGIYRQFFELNLVNTYAALILTNAAFNLAFAIWILHGFFSSIPREIEEAAAVDGAGRIRTLASIMLPLTAPGAVTAIIFTFIAAWNEYVVALTLIIDDERKPLTVGMRAYVTGYEQHWDQLFAASVIAIVPVAILFTLIEKHLVGGLTAGSVK</sequence>
<keyword evidence="4 7" id="KW-0812">Transmembrane</keyword>
<evidence type="ECO:0000256" key="4">
    <source>
        <dbReference type="ARBA" id="ARBA00022692"/>
    </source>
</evidence>
<evidence type="ECO:0000256" key="6">
    <source>
        <dbReference type="ARBA" id="ARBA00023136"/>
    </source>
</evidence>
<comment type="similarity">
    <text evidence="7">Belongs to the binding-protein-dependent transport system permease family.</text>
</comment>
<name>A0ABZ3C7E9_9ACTN</name>
<dbReference type="PANTHER" id="PTHR32243:SF18">
    <property type="entry name" value="INNER MEMBRANE ABC TRANSPORTER PERMEASE PROTEIN YCJP"/>
    <property type="match status" value="1"/>
</dbReference>
<dbReference type="CDD" id="cd06261">
    <property type="entry name" value="TM_PBP2"/>
    <property type="match status" value="1"/>
</dbReference>
<proteinExistence type="inferred from homology"/>
<dbReference type="PANTHER" id="PTHR32243">
    <property type="entry name" value="MALTOSE TRANSPORT SYSTEM PERMEASE-RELATED"/>
    <property type="match status" value="1"/>
</dbReference>
<feature type="domain" description="ABC transmembrane type-1" evidence="8">
    <location>
        <begin position="70"/>
        <end position="261"/>
    </location>
</feature>
<organism evidence="9 10">
    <name type="scientific">Propioniciclava soli</name>
    <dbReference type="NCBI Taxonomy" id="2775081"/>
    <lineage>
        <taxon>Bacteria</taxon>
        <taxon>Bacillati</taxon>
        <taxon>Actinomycetota</taxon>
        <taxon>Actinomycetes</taxon>
        <taxon>Propionibacteriales</taxon>
        <taxon>Propionibacteriaceae</taxon>
        <taxon>Propioniciclava</taxon>
    </lineage>
</organism>
<keyword evidence="3" id="KW-1003">Cell membrane</keyword>
<evidence type="ECO:0000259" key="8">
    <source>
        <dbReference type="PROSITE" id="PS50928"/>
    </source>
</evidence>
<feature type="transmembrane region" description="Helical" evidence="7">
    <location>
        <begin position="243"/>
        <end position="261"/>
    </location>
</feature>
<dbReference type="InterPro" id="IPR000515">
    <property type="entry name" value="MetI-like"/>
</dbReference>
<dbReference type="PROSITE" id="PS50928">
    <property type="entry name" value="ABC_TM1"/>
    <property type="match status" value="1"/>
</dbReference>
<dbReference type="Gene3D" id="1.10.3720.10">
    <property type="entry name" value="MetI-like"/>
    <property type="match status" value="1"/>
</dbReference>
<keyword evidence="6 7" id="KW-0472">Membrane</keyword>
<feature type="transmembrane region" description="Helical" evidence="7">
    <location>
        <begin position="105"/>
        <end position="126"/>
    </location>
</feature>
<feature type="transmembrane region" description="Helical" evidence="7">
    <location>
        <begin position="138"/>
        <end position="161"/>
    </location>
</feature>
<protein>
    <submittedName>
        <fullName evidence="9">Carbohydrate ABC transporter permease</fullName>
    </submittedName>
</protein>
<evidence type="ECO:0000313" key="10">
    <source>
        <dbReference type="Proteomes" id="UP001434337"/>
    </source>
</evidence>
<dbReference type="EMBL" id="CP115965">
    <property type="protein sequence ID" value="WZW98156.1"/>
    <property type="molecule type" value="Genomic_DNA"/>
</dbReference>